<sequence>MSNALAIAGVTAVLKDLLNNGLIDHNVTGAVGGNVTVTALPPDRVFAAGTQEGNQLNLFLHQVTPNPGWRNAGLPSRDERGERLTNPPLALDLHYLLTAYGAEDLHAEILLGYAMQLLHDTPVLSRQAIRTALIPSPVNGTILPPALQALSASDLAEQVEQIKIIPAALNSEEMSKLWSALQARYRPTAAYQVSVVLIESQKPAKASLPVLTRGPVDPVTQREQGVSVQGDLISPFPTILSVTAPNRQPSVQLGETLTIEGRHLDGTNATVRVTNPRLPNALDLAPLEGRTATRLQVTIPNEPAQWPAGLYAMAVVLQRPGETFQRTTNELFFTLAPTVTTPLPLSIVRDANGDATIALTVRPEVRPAQRAALILGDREIPAQPHPPQTDRLSFVVKKAKPETFFIRLRVDGVDSLLVNRAVTPPVFFNQTVTITP</sequence>
<gene>
    <name evidence="2" type="ORF">DNFV4_04039</name>
</gene>
<accession>A0AA86N2K8</accession>
<dbReference type="AlphaFoldDB" id="A0AA86N2K8"/>
<dbReference type="KEGG" id="nti:DNFV4_04039"/>
<proteinExistence type="predicted"/>
<name>A0AA86N2K8_9BACT</name>
<reference evidence="2" key="1">
    <citation type="submission" date="2022-10" db="EMBL/GenBank/DDBJ databases">
        <authorList>
            <person name="Koch H."/>
        </authorList>
    </citation>
    <scope>NUCLEOTIDE SEQUENCE</scope>
    <source>
        <strain evidence="2">DNF</strain>
    </source>
</reference>
<keyword evidence="3" id="KW-1185">Reference proteome</keyword>
<dbReference type="Proteomes" id="UP001179121">
    <property type="component" value="Chromosome"/>
</dbReference>
<evidence type="ECO:0000313" key="3">
    <source>
        <dbReference type="Proteomes" id="UP001179121"/>
    </source>
</evidence>
<evidence type="ECO:0000259" key="1">
    <source>
        <dbReference type="Pfam" id="PF14065"/>
    </source>
</evidence>
<dbReference type="EMBL" id="OX365700">
    <property type="protein sequence ID" value="CAI4033598.1"/>
    <property type="molecule type" value="Genomic_DNA"/>
</dbReference>
<protein>
    <recommendedName>
        <fullName evidence="1">Pvc16 N-terminal domain-containing protein</fullName>
    </recommendedName>
</protein>
<dbReference type="Pfam" id="PF14065">
    <property type="entry name" value="Pvc16_N"/>
    <property type="match status" value="1"/>
</dbReference>
<dbReference type="RefSeq" id="WP_289270938.1">
    <property type="nucleotide sequence ID" value="NZ_OX365700.1"/>
</dbReference>
<evidence type="ECO:0000313" key="2">
    <source>
        <dbReference type="EMBL" id="CAI4033598.1"/>
    </source>
</evidence>
<dbReference type="InterPro" id="IPR025351">
    <property type="entry name" value="Pvc16_N"/>
</dbReference>
<feature type="domain" description="Pvc16 N-terminal" evidence="1">
    <location>
        <begin position="10"/>
        <end position="211"/>
    </location>
</feature>
<organism evidence="2 3">
    <name type="scientific">Nitrospira tepida</name>
    <dbReference type="NCBI Taxonomy" id="2973512"/>
    <lineage>
        <taxon>Bacteria</taxon>
        <taxon>Pseudomonadati</taxon>
        <taxon>Nitrospirota</taxon>
        <taxon>Nitrospiria</taxon>
        <taxon>Nitrospirales</taxon>
        <taxon>Nitrospiraceae</taxon>
        <taxon>Nitrospira</taxon>
    </lineage>
</organism>